<evidence type="ECO:0000313" key="4">
    <source>
        <dbReference type="Proteomes" id="UP000001903"/>
    </source>
</evidence>
<feature type="domain" description="Pyrrolo-quinoline quinone repeat" evidence="2">
    <location>
        <begin position="100"/>
        <end position="195"/>
    </location>
</feature>
<name>D2RWR6_HALTV</name>
<accession>D2RWR6</accession>
<keyword evidence="4" id="KW-1185">Reference proteome</keyword>
<evidence type="ECO:0000313" key="3">
    <source>
        <dbReference type="EMBL" id="ADB61567.1"/>
    </source>
</evidence>
<dbReference type="Proteomes" id="UP000001903">
    <property type="component" value="Chromosome"/>
</dbReference>
<dbReference type="InterPro" id="IPR002372">
    <property type="entry name" value="PQQ_rpt_dom"/>
</dbReference>
<dbReference type="Pfam" id="PF13360">
    <property type="entry name" value="PQQ_2"/>
    <property type="match status" value="2"/>
</dbReference>
<dbReference type="STRING" id="543526.Htur_2693"/>
<dbReference type="InterPro" id="IPR018391">
    <property type="entry name" value="PQQ_b-propeller_rpt"/>
</dbReference>
<evidence type="ECO:0000256" key="1">
    <source>
        <dbReference type="SAM" id="MobiDB-lite"/>
    </source>
</evidence>
<dbReference type="EMBL" id="CP001860">
    <property type="protein sequence ID" value="ADB61567.1"/>
    <property type="molecule type" value="Genomic_DNA"/>
</dbReference>
<dbReference type="eggNOG" id="arCOG02482">
    <property type="taxonomic scope" value="Archaea"/>
</dbReference>
<dbReference type="eggNOG" id="arCOG01023">
    <property type="taxonomic scope" value="Archaea"/>
</dbReference>
<dbReference type="KEGG" id="htu:Htur_2693"/>
<dbReference type="Gene3D" id="2.130.10.10">
    <property type="entry name" value="YVTN repeat-like/Quinoprotein amine dehydrogenase"/>
    <property type="match status" value="2"/>
</dbReference>
<feature type="region of interest" description="Disordered" evidence="1">
    <location>
        <begin position="1"/>
        <end position="78"/>
    </location>
</feature>
<dbReference type="AlphaFoldDB" id="D2RWR6"/>
<feature type="compositionally biased region" description="Basic and acidic residues" evidence="1">
    <location>
        <begin position="1"/>
        <end position="11"/>
    </location>
</feature>
<protein>
    <submittedName>
        <fullName evidence="3">Pyrrolo-quinoline quinone</fullName>
    </submittedName>
</protein>
<dbReference type="PANTHER" id="PTHR34512:SF30">
    <property type="entry name" value="OUTER MEMBRANE PROTEIN ASSEMBLY FACTOR BAMB"/>
    <property type="match status" value="1"/>
</dbReference>
<dbReference type="SMART" id="SM00564">
    <property type="entry name" value="PQQ"/>
    <property type="match status" value="4"/>
</dbReference>
<organism evidence="3 4">
    <name type="scientific">Haloterrigena turkmenica (strain ATCC 51198 / DSM 5511 / JCM 9101 / NCIMB 13204 / VKM B-1734 / 4k)</name>
    <name type="common">Halococcus turkmenicus</name>
    <dbReference type="NCBI Taxonomy" id="543526"/>
    <lineage>
        <taxon>Archaea</taxon>
        <taxon>Methanobacteriati</taxon>
        <taxon>Methanobacteriota</taxon>
        <taxon>Stenosarchaea group</taxon>
        <taxon>Halobacteria</taxon>
        <taxon>Halobacteriales</taxon>
        <taxon>Natrialbaceae</taxon>
        <taxon>Haloterrigena</taxon>
    </lineage>
</organism>
<dbReference type="PANTHER" id="PTHR34512">
    <property type="entry name" value="CELL SURFACE PROTEIN"/>
    <property type="match status" value="1"/>
</dbReference>
<proteinExistence type="predicted"/>
<dbReference type="HOGENOM" id="CLU_027480_4_2_2"/>
<dbReference type="SUPFAM" id="SSF50998">
    <property type="entry name" value="Quinoprotein alcohol dehydrogenase-like"/>
    <property type="match status" value="2"/>
</dbReference>
<gene>
    <name evidence="3" type="ordered locus">Htur_2693</name>
</gene>
<dbReference type="InterPro" id="IPR015943">
    <property type="entry name" value="WD40/YVTN_repeat-like_dom_sf"/>
</dbReference>
<reference evidence="3 4" key="1">
    <citation type="journal article" date="2010" name="Stand. Genomic Sci.">
        <title>Complete genome sequence of Haloterrigena turkmenica type strain (4k).</title>
        <authorList>
            <person name="Saunders E."/>
            <person name="Tindall B.J."/>
            <person name="Fahnrich R."/>
            <person name="Lapidus A."/>
            <person name="Copeland A."/>
            <person name="Del Rio T.G."/>
            <person name="Lucas S."/>
            <person name="Chen F."/>
            <person name="Tice H."/>
            <person name="Cheng J.F."/>
            <person name="Han C."/>
            <person name="Detter J.C."/>
            <person name="Bruce D."/>
            <person name="Goodwin L."/>
            <person name="Chain P."/>
            <person name="Pitluck S."/>
            <person name="Pati A."/>
            <person name="Ivanova N."/>
            <person name="Mavromatis K."/>
            <person name="Chen A."/>
            <person name="Palaniappan K."/>
            <person name="Land M."/>
            <person name="Hauser L."/>
            <person name="Chang Y.J."/>
            <person name="Jeffries C.D."/>
            <person name="Brettin T."/>
            <person name="Rohde M."/>
            <person name="Goker M."/>
            <person name="Bristow J."/>
            <person name="Eisen J.A."/>
            <person name="Markowitz V."/>
            <person name="Hugenholtz P."/>
            <person name="Klenk H.P."/>
            <person name="Kyrpides N.C."/>
        </authorList>
    </citation>
    <scope>NUCLEOTIDE SEQUENCE [LARGE SCALE GENOMIC DNA]</scope>
    <source>
        <strain evidence="4">ATCC 51198 / DSM 5511 / JCM 9101 / NCIMB 13204 / VKM B-1734 / 4k</strain>
    </source>
</reference>
<feature type="domain" description="Pyrrolo-quinoline quinone repeat" evidence="2">
    <location>
        <begin position="327"/>
        <end position="442"/>
    </location>
</feature>
<dbReference type="InterPro" id="IPR011047">
    <property type="entry name" value="Quinoprotein_ADH-like_sf"/>
</dbReference>
<sequence>MYPNHTMDRRSTPTPTRRRWLAACGGASVGIAGLSGCTGSDDSDGENGTSESDGDGEKPDENGTNGSHNGSIGESWPMARFSANNGMVTDEWSGPEGPLEERWTVEIEDGAVSGPVVGHGLVYVADETSTLHAIDHTTGDVEWTYEPELPPETPPNPQWEPTTPAVTDDAVYFLTETLYALEPKSGDVLWSIELGSLYSGDIRVYDGIVYVHNGGKLYAIDSNNQTIVWEDEASSTQDIAIGDDGMFYVVRRTNNGHDYEVMGIDISSKGTEWTYSPPGNVASGFGLLVRDGTVYLNEMEKLLMIDGVTGDVEILAEFEQTSELVPTTGRAPTIADGIAYSPAPSRYPAVQAVNLSTGKEPDIWDSSALKNGPTGIQPFVTDGTLYVWRDPGYVQLDAINTKTGKQQWTTHTTDHIDLIGGRIRGYAILSDTVVFTYNSGSGSTISTLEPE</sequence>
<evidence type="ECO:0000259" key="2">
    <source>
        <dbReference type="Pfam" id="PF13360"/>
    </source>
</evidence>
<feature type="compositionally biased region" description="Polar residues" evidence="1">
    <location>
        <begin position="62"/>
        <end position="72"/>
    </location>
</feature>